<evidence type="ECO:0000313" key="1">
    <source>
        <dbReference type="EMBL" id="KAA6118684.1"/>
    </source>
</evidence>
<dbReference type="RefSeq" id="WP_150015732.1">
    <property type="nucleotide sequence ID" value="NZ_VWVM01000027.1"/>
</dbReference>
<name>A0AB34CEE3_9GAMM</name>
<dbReference type="AlphaFoldDB" id="A0AB34CEE3"/>
<keyword evidence="2" id="KW-1185">Reference proteome</keyword>
<gene>
    <name evidence="1" type="ORF">F3I20_22020</name>
</gene>
<protein>
    <submittedName>
        <fullName evidence="1">Uncharacterized protein</fullName>
    </submittedName>
</protein>
<organism evidence="1 2">
    <name type="scientific">Candidatus Pantoea gossypiicola</name>
    <dbReference type="NCBI Taxonomy" id="2608008"/>
    <lineage>
        <taxon>Bacteria</taxon>
        <taxon>Pseudomonadati</taxon>
        <taxon>Pseudomonadota</taxon>
        <taxon>Gammaproteobacteria</taxon>
        <taxon>Enterobacterales</taxon>
        <taxon>Erwiniaceae</taxon>
        <taxon>Pantoea</taxon>
    </lineage>
</organism>
<comment type="caution">
    <text evidence="1">The sequence shown here is derived from an EMBL/GenBank/DDBJ whole genome shotgun (WGS) entry which is preliminary data.</text>
</comment>
<sequence length="85" mass="9705">MIKNYEAVSQYPDAQARISELRTSMLEDLERAEKAIADIRFYHHQSVTDSAMNEIKLLLTNALKSHDEVVGWLATVNERADKKEG</sequence>
<reference evidence="1 2" key="1">
    <citation type="submission" date="2019-09" db="EMBL/GenBank/DDBJ databases">
        <title>Genomic diversity of phyloplane-associated Pantoea species in Pakistan cotton crop.</title>
        <authorList>
            <person name="Tufail M.R."/>
            <person name="Cook D.R."/>
        </authorList>
    </citation>
    <scope>NUCLEOTIDE SEQUENCE [LARGE SCALE GENOMIC DNA]</scope>
    <source>
        <strain evidence="1 2">B_8</strain>
    </source>
</reference>
<accession>A0AB34CEE3</accession>
<dbReference type="EMBL" id="VWVM01000027">
    <property type="protein sequence ID" value="KAA6118684.1"/>
    <property type="molecule type" value="Genomic_DNA"/>
</dbReference>
<evidence type="ECO:0000313" key="2">
    <source>
        <dbReference type="Proteomes" id="UP000324255"/>
    </source>
</evidence>
<proteinExistence type="predicted"/>
<dbReference type="Proteomes" id="UP000324255">
    <property type="component" value="Unassembled WGS sequence"/>
</dbReference>